<dbReference type="Pfam" id="PF10184">
    <property type="entry name" value="DUF2358"/>
    <property type="match status" value="1"/>
</dbReference>
<organism evidence="3 4">
    <name type="scientific">Pelagomonas calceolata</name>
    <dbReference type="NCBI Taxonomy" id="35677"/>
    <lineage>
        <taxon>Eukaryota</taxon>
        <taxon>Sar</taxon>
        <taxon>Stramenopiles</taxon>
        <taxon>Ochrophyta</taxon>
        <taxon>Pelagophyceae</taxon>
        <taxon>Pelagomonadales</taxon>
        <taxon>Pelagomonadaceae</taxon>
        <taxon>Pelagomonas</taxon>
    </lineage>
</organism>
<dbReference type="OrthoDB" id="44820at2759"/>
<dbReference type="Proteomes" id="UP000789595">
    <property type="component" value="Unassembled WGS sequence"/>
</dbReference>
<evidence type="ECO:0000313" key="4">
    <source>
        <dbReference type="Proteomes" id="UP000789595"/>
    </source>
</evidence>
<keyword evidence="2" id="KW-0732">Signal</keyword>
<dbReference type="Gene3D" id="3.20.80.10">
    <property type="entry name" value="Regulatory factor, effector binding domain"/>
    <property type="match status" value="1"/>
</dbReference>
<evidence type="ECO:0000256" key="2">
    <source>
        <dbReference type="SAM" id="SignalP"/>
    </source>
</evidence>
<feature type="signal peptide" evidence="2">
    <location>
        <begin position="1"/>
        <end position="21"/>
    </location>
</feature>
<proteinExistence type="inferred from homology"/>
<evidence type="ECO:0000313" key="3">
    <source>
        <dbReference type="EMBL" id="CAH0376897.1"/>
    </source>
</evidence>
<dbReference type="PANTHER" id="PTHR34123:SF1">
    <property type="entry name" value="OS04G0578200 PROTEIN"/>
    <property type="match status" value="1"/>
</dbReference>
<gene>
    <name evidence="3" type="ORF">PECAL_5P14940</name>
</gene>
<dbReference type="Gene3D" id="3.10.450.50">
    <property type="match status" value="1"/>
</dbReference>
<name>A0A8J2SU07_9STRA</name>
<evidence type="ECO:0000256" key="1">
    <source>
        <dbReference type="ARBA" id="ARBA00009817"/>
    </source>
</evidence>
<reference evidence="3" key="1">
    <citation type="submission" date="2021-11" db="EMBL/GenBank/DDBJ databases">
        <authorList>
            <consortium name="Genoscope - CEA"/>
            <person name="William W."/>
        </authorList>
    </citation>
    <scope>NUCLEOTIDE SEQUENCE</scope>
</reference>
<protein>
    <recommendedName>
        <fullName evidence="5">SOUL heme-binding protein</fullName>
    </recommendedName>
</protein>
<dbReference type="InterPro" id="IPR032710">
    <property type="entry name" value="NTF2-like_dom_sf"/>
</dbReference>
<evidence type="ECO:0008006" key="5">
    <source>
        <dbReference type="Google" id="ProtNLM"/>
    </source>
</evidence>
<feature type="chain" id="PRO_5035166644" description="SOUL heme-binding protein" evidence="2">
    <location>
        <begin position="22"/>
        <end position="356"/>
    </location>
</feature>
<dbReference type="AlphaFoldDB" id="A0A8J2SU07"/>
<keyword evidence="4" id="KW-1185">Reference proteome</keyword>
<sequence>MARVLLLAAGVNALVAPPTQQRPRSALRAAVSKADVMKCLGREYRSFFAPLEDEYYSSSVTFDDPLNSLSGLKAYRNNVDMLAGRTLFGGLLFSDAAINLHDVRELDDGRLQTRWTLRVCFSALPWAPTARFTGISVYDLDAENKIKGQTDYWDSIDLKQGSYSRSSKPDAVQDFANQLFGGDKTSDGELPYELLRRADYSVRRYPAVSVAEVAYDVRPEGYDMLGSYTGGFNENDAKMTPFLPSIITVPRSGGGAKTMTWPVSLAEDDLPGSRVVKTRRARELTVACLVFPQAATEDAVQYWARELEKKLAADGLSGAPGHETNYVVAQYDAIFSVGDRRNEVWIPLAPGHPWDN</sequence>
<comment type="caution">
    <text evidence="3">The sequence shown here is derived from an EMBL/GenBank/DDBJ whole genome shotgun (WGS) entry which is preliminary data.</text>
</comment>
<dbReference type="SUPFAM" id="SSF55136">
    <property type="entry name" value="Probable bacterial effector-binding domain"/>
    <property type="match status" value="1"/>
</dbReference>
<dbReference type="PANTHER" id="PTHR34123">
    <property type="entry name" value="OS04G0578200 PROTEIN"/>
    <property type="match status" value="1"/>
</dbReference>
<comment type="similarity">
    <text evidence="1">Belongs to the HEBP family.</text>
</comment>
<dbReference type="EMBL" id="CAKKNE010000005">
    <property type="protein sequence ID" value="CAH0376897.1"/>
    <property type="molecule type" value="Genomic_DNA"/>
</dbReference>
<dbReference type="InterPro" id="IPR006917">
    <property type="entry name" value="SOUL_heme-bd"/>
</dbReference>
<accession>A0A8J2SU07</accession>
<dbReference type="SUPFAM" id="SSF54427">
    <property type="entry name" value="NTF2-like"/>
    <property type="match status" value="1"/>
</dbReference>
<dbReference type="Pfam" id="PF04832">
    <property type="entry name" value="SOUL"/>
    <property type="match status" value="1"/>
</dbReference>
<dbReference type="InterPro" id="IPR011256">
    <property type="entry name" value="Reg_factor_effector_dom_sf"/>
</dbReference>
<dbReference type="InterPro" id="IPR018790">
    <property type="entry name" value="DUF2358"/>
</dbReference>